<evidence type="ECO:0000256" key="6">
    <source>
        <dbReference type="ARBA" id="ARBA00023136"/>
    </source>
</evidence>
<sequence length="294" mass="31002">MTTPTASTTPNVAAAIDATTLVHRTRSFRSVSAVSAVVFLVVVGGAALLAPLLPLDPTTTDLAIRWQPPSAAHWFGTDELGRDYFSRVVYGARISLTVGILAMAASTAIGVLVGLVAGFAGGRVDDLLMRFVDFLSSIPWMVLVIVASVFLKPGLWTIIFVISVFSWMATARLVRAETLTLRERPYVRYAGYIGVGRPLVLWRHVVPDAAPTIIVAATASISTAILTESALSFLGLGIQPPMASWGSLLETAQGSLQTAPYLALIPGVLILLTVLSFNVLGDALRQSVGEGGAS</sequence>
<evidence type="ECO:0000256" key="1">
    <source>
        <dbReference type="ARBA" id="ARBA00004651"/>
    </source>
</evidence>
<dbReference type="CDD" id="cd06261">
    <property type="entry name" value="TM_PBP2"/>
    <property type="match status" value="1"/>
</dbReference>
<name>A0ABU4H240_9MICO</name>
<evidence type="ECO:0000256" key="2">
    <source>
        <dbReference type="ARBA" id="ARBA00022448"/>
    </source>
</evidence>
<dbReference type="EMBL" id="JAWQEV010000003">
    <property type="protein sequence ID" value="MDW4573400.1"/>
    <property type="molecule type" value="Genomic_DNA"/>
</dbReference>
<keyword evidence="10" id="KW-1185">Reference proteome</keyword>
<keyword evidence="2 7" id="KW-0813">Transport</keyword>
<organism evidence="9 10">
    <name type="scientific">Microbacterium arthrosphaerae</name>
    <dbReference type="NCBI Taxonomy" id="792652"/>
    <lineage>
        <taxon>Bacteria</taxon>
        <taxon>Bacillati</taxon>
        <taxon>Actinomycetota</taxon>
        <taxon>Actinomycetes</taxon>
        <taxon>Micrococcales</taxon>
        <taxon>Microbacteriaceae</taxon>
        <taxon>Microbacterium</taxon>
    </lineage>
</organism>
<dbReference type="Pfam" id="PF00528">
    <property type="entry name" value="BPD_transp_1"/>
    <property type="match status" value="1"/>
</dbReference>
<dbReference type="PROSITE" id="PS50928">
    <property type="entry name" value="ABC_TM1"/>
    <property type="match status" value="1"/>
</dbReference>
<comment type="subcellular location">
    <subcellularLocation>
        <location evidence="1 7">Cell membrane</location>
        <topology evidence="1 7">Multi-pass membrane protein</topology>
    </subcellularLocation>
</comment>
<evidence type="ECO:0000256" key="4">
    <source>
        <dbReference type="ARBA" id="ARBA00022692"/>
    </source>
</evidence>
<comment type="caution">
    <text evidence="9">The sequence shown here is derived from an EMBL/GenBank/DDBJ whole genome shotgun (WGS) entry which is preliminary data.</text>
</comment>
<dbReference type="Gene3D" id="1.10.3720.10">
    <property type="entry name" value="MetI-like"/>
    <property type="match status" value="1"/>
</dbReference>
<evidence type="ECO:0000256" key="7">
    <source>
        <dbReference type="RuleBase" id="RU363032"/>
    </source>
</evidence>
<dbReference type="InterPro" id="IPR050366">
    <property type="entry name" value="BP-dependent_transpt_permease"/>
</dbReference>
<comment type="similarity">
    <text evidence="7">Belongs to the binding-protein-dependent transport system permease family.</text>
</comment>
<feature type="transmembrane region" description="Helical" evidence="7">
    <location>
        <begin position="156"/>
        <end position="174"/>
    </location>
</feature>
<evidence type="ECO:0000259" key="8">
    <source>
        <dbReference type="PROSITE" id="PS50928"/>
    </source>
</evidence>
<reference evidence="9 10" key="1">
    <citation type="submission" date="2023-11" db="EMBL/GenBank/DDBJ databases">
        <title>Draft genome sequence of Microbacterium arthrosphaerae JCM 30492.</title>
        <authorList>
            <person name="Zhang G."/>
            <person name="Ding Y."/>
        </authorList>
    </citation>
    <scope>NUCLEOTIDE SEQUENCE [LARGE SCALE GENOMIC DNA]</scope>
    <source>
        <strain evidence="9 10">JCM 30492</strain>
    </source>
</reference>
<feature type="transmembrane region" description="Helical" evidence="7">
    <location>
        <begin position="131"/>
        <end position="150"/>
    </location>
</feature>
<keyword evidence="5 7" id="KW-1133">Transmembrane helix</keyword>
<dbReference type="PANTHER" id="PTHR43386">
    <property type="entry name" value="OLIGOPEPTIDE TRANSPORT SYSTEM PERMEASE PROTEIN APPC"/>
    <property type="match status" value="1"/>
</dbReference>
<feature type="transmembrane region" description="Helical" evidence="7">
    <location>
        <begin position="31"/>
        <end position="53"/>
    </location>
</feature>
<evidence type="ECO:0000313" key="9">
    <source>
        <dbReference type="EMBL" id="MDW4573400.1"/>
    </source>
</evidence>
<dbReference type="Proteomes" id="UP001283109">
    <property type="component" value="Unassembled WGS sequence"/>
</dbReference>
<keyword evidence="6 7" id="KW-0472">Membrane</keyword>
<feature type="transmembrane region" description="Helical" evidence="7">
    <location>
        <begin position="259"/>
        <end position="280"/>
    </location>
</feature>
<keyword evidence="4 7" id="KW-0812">Transmembrane</keyword>
<feature type="domain" description="ABC transmembrane type-1" evidence="8">
    <location>
        <begin position="92"/>
        <end position="281"/>
    </location>
</feature>
<dbReference type="RefSeq" id="WP_318353905.1">
    <property type="nucleotide sequence ID" value="NZ_JAWQEV010000003.1"/>
</dbReference>
<keyword evidence="3" id="KW-1003">Cell membrane</keyword>
<accession>A0ABU4H240</accession>
<evidence type="ECO:0000256" key="3">
    <source>
        <dbReference type="ARBA" id="ARBA00022475"/>
    </source>
</evidence>
<feature type="transmembrane region" description="Helical" evidence="7">
    <location>
        <begin position="94"/>
        <end position="119"/>
    </location>
</feature>
<gene>
    <name evidence="9" type="ORF">R8Z58_11520</name>
</gene>
<dbReference type="InterPro" id="IPR000515">
    <property type="entry name" value="MetI-like"/>
</dbReference>
<dbReference type="InterPro" id="IPR035906">
    <property type="entry name" value="MetI-like_sf"/>
</dbReference>
<evidence type="ECO:0000256" key="5">
    <source>
        <dbReference type="ARBA" id="ARBA00022989"/>
    </source>
</evidence>
<dbReference type="PANTHER" id="PTHR43386:SF1">
    <property type="entry name" value="D,D-DIPEPTIDE TRANSPORT SYSTEM PERMEASE PROTEIN DDPC-RELATED"/>
    <property type="match status" value="1"/>
</dbReference>
<feature type="transmembrane region" description="Helical" evidence="7">
    <location>
        <begin position="212"/>
        <end position="238"/>
    </location>
</feature>
<dbReference type="SUPFAM" id="SSF161098">
    <property type="entry name" value="MetI-like"/>
    <property type="match status" value="1"/>
</dbReference>
<evidence type="ECO:0000313" key="10">
    <source>
        <dbReference type="Proteomes" id="UP001283109"/>
    </source>
</evidence>
<protein>
    <submittedName>
        <fullName evidence="9">ABC transporter permease</fullName>
    </submittedName>
</protein>
<proteinExistence type="inferred from homology"/>